<dbReference type="PROSITE" id="PS00028">
    <property type="entry name" value="ZINC_FINGER_C2H2_1"/>
    <property type="match status" value="4"/>
</dbReference>
<dbReference type="Pfam" id="PF00096">
    <property type="entry name" value="zf-C2H2"/>
    <property type="match status" value="2"/>
</dbReference>
<dbReference type="GO" id="GO:0005634">
    <property type="term" value="C:nucleus"/>
    <property type="evidence" value="ECO:0007669"/>
    <property type="project" value="UniProtKB-SubCell"/>
</dbReference>
<dbReference type="PANTHER" id="PTHR24384:SF189">
    <property type="entry name" value="C2H2-TYPE DOMAIN-CONTAINING PROTEIN-RELATED"/>
    <property type="match status" value="1"/>
</dbReference>
<reference evidence="12" key="2">
    <citation type="submission" date="2020-05" db="UniProtKB">
        <authorList>
            <consortium name="EnsemblMetazoa"/>
        </authorList>
    </citation>
    <scope>IDENTIFICATION</scope>
    <source>
        <strain evidence="12">Epiroticus2</strain>
    </source>
</reference>
<dbReference type="InterPro" id="IPR050752">
    <property type="entry name" value="C2H2-ZF_domain"/>
</dbReference>
<dbReference type="SUPFAM" id="SSF57667">
    <property type="entry name" value="beta-beta-alpha zinc fingers"/>
    <property type="match status" value="2"/>
</dbReference>
<keyword evidence="9" id="KW-0539">Nucleus</keyword>
<dbReference type="Proteomes" id="UP000075885">
    <property type="component" value="Unassembled WGS sequence"/>
</dbReference>
<proteinExistence type="predicted"/>
<evidence type="ECO:0000259" key="11">
    <source>
        <dbReference type="PROSITE" id="PS50157"/>
    </source>
</evidence>
<evidence type="ECO:0000256" key="1">
    <source>
        <dbReference type="ARBA" id="ARBA00004123"/>
    </source>
</evidence>
<evidence type="ECO:0000256" key="4">
    <source>
        <dbReference type="ARBA" id="ARBA00022771"/>
    </source>
</evidence>
<evidence type="ECO:0000256" key="10">
    <source>
        <dbReference type="PROSITE-ProRule" id="PRU00042"/>
    </source>
</evidence>
<evidence type="ECO:0000256" key="9">
    <source>
        <dbReference type="ARBA" id="ARBA00023242"/>
    </source>
</evidence>
<dbReference type="STRING" id="199890.A0A182PCP3"/>
<dbReference type="EnsemblMetazoa" id="AEPI004698-RA">
    <property type="protein sequence ID" value="AEPI004698-PA"/>
    <property type="gene ID" value="AEPI004698"/>
</dbReference>
<reference evidence="13" key="1">
    <citation type="submission" date="2013-03" db="EMBL/GenBank/DDBJ databases">
        <title>The Genome Sequence of Anopheles epiroticus epiroticus2.</title>
        <authorList>
            <consortium name="The Broad Institute Genomics Platform"/>
            <person name="Neafsey D.E."/>
            <person name="Howell P."/>
            <person name="Walker B."/>
            <person name="Young S.K."/>
            <person name="Zeng Q."/>
            <person name="Gargeya S."/>
            <person name="Fitzgerald M."/>
            <person name="Haas B."/>
            <person name="Abouelleil A."/>
            <person name="Allen A.W."/>
            <person name="Alvarado L."/>
            <person name="Arachchi H.M."/>
            <person name="Berlin A.M."/>
            <person name="Chapman S.B."/>
            <person name="Gainer-Dewar J."/>
            <person name="Goldberg J."/>
            <person name="Griggs A."/>
            <person name="Gujja S."/>
            <person name="Hansen M."/>
            <person name="Howarth C."/>
            <person name="Imamovic A."/>
            <person name="Ireland A."/>
            <person name="Larimer J."/>
            <person name="McCowan C."/>
            <person name="Murphy C."/>
            <person name="Pearson M."/>
            <person name="Poon T.W."/>
            <person name="Priest M."/>
            <person name="Roberts A."/>
            <person name="Saif S."/>
            <person name="Shea T."/>
            <person name="Sisk P."/>
            <person name="Sykes S."/>
            <person name="Wortman J."/>
            <person name="Nusbaum C."/>
            <person name="Birren B."/>
        </authorList>
    </citation>
    <scope>NUCLEOTIDE SEQUENCE [LARGE SCALE GENOMIC DNA]</scope>
    <source>
        <strain evidence="13">Epiroticus2</strain>
    </source>
</reference>
<evidence type="ECO:0000313" key="13">
    <source>
        <dbReference type="Proteomes" id="UP000075885"/>
    </source>
</evidence>
<feature type="domain" description="C2H2-type" evidence="11">
    <location>
        <begin position="417"/>
        <end position="445"/>
    </location>
</feature>
<dbReference type="InterPro" id="IPR036236">
    <property type="entry name" value="Znf_C2H2_sf"/>
</dbReference>
<dbReference type="InterPro" id="IPR013087">
    <property type="entry name" value="Znf_C2H2_type"/>
</dbReference>
<comment type="subcellular location">
    <subcellularLocation>
        <location evidence="1">Nucleus</location>
    </subcellularLocation>
</comment>
<evidence type="ECO:0000256" key="7">
    <source>
        <dbReference type="ARBA" id="ARBA00023125"/>
    </source>
</evidence>
<dbReference type="GO" id="GO:0000981">
    <property type="term" value="F:DNA-binding transcription factor activity, RNA polymerase II-specific"/>
    <property type="evidence" value="ECO:0007669"/>
    <property type="project" value="TreeGrafter"/>
</dbReference>
<keyword evidence="4 10" id="KW-0863">Zinc-finger</keyword>
<keyword evidence="6" id="KW-0805">Transcription regulation</keyword>
<keyword evidence="13" id="KW-1185">Reference proteome</keyword>
<dbReference type="Gene3D" id="3.30.160.60">
    <property type="entry name" value="Classic Zinc Finger"/>
    <property type="match status" value="2"/>
</dbReference>
<feature type="domain" description="C2H2-type" evidence="11">
    <location>
        <begin position="82"/>
        <end position="109"/>
    </location>
</feature>
<evidence type="ECO:0000313" key="12">
    <source>
        <dbReference type="EnsemblMetazoa" id="AEPI004698-PA"/>
    </source>
</evidence>
<keyword evidence="2" id="KW-0479">Metal-binding</keyword>
<dbReference type="SMART" id="SM00355">
    <property type="entry name" value="ZnF_C2H2"/>
    <property type="match status" value="4"/>
</dbReference>
<dbReference type="GO" id="GO:0008270">
    <property type="term" value="F:zinc ion binding"/>
    <property type="evidence" value="ECO:0007669"/>
    <property type="project" value="UniProtKB-KW"/>
</dbReference>
<name>A0A182PCP3_9DIPT</name>
<evidence type="ECO:0000256" key="8">
    <source>
        <dbReference type="ARBA" id="ARBA00023163"/>
    </source>
</evidence>
<feature type="domain" description="C2H2-type" evidence="11">
    <location>
        <begin position="389"/>
        <end position="416"/>
    </location>
</feature>
<dbReference type="GO" id="GO:0000978">
    <property type="term" value="F:RNA polymerase II cis-regulatory region sequence-specific DNA binding"/>
    <property type="evidence" value="ECO:0007669"/>
    <property type="project" value="TreeGrafter"/>
</dbReference>
<keyword evidence="3" id="KW-0677">Repeat</keyword>
<keyword evidence="5" id="KW-0862">Zinc</keyword>
<dbReference type="AlphaFoldDB" id="A0A182PCP3"/>
<dbReference type="PANTHER" id="PTHR24384">
    <property type="entry name" value="FINGER PUTATIVE TRANSCRIPTION FACTOR FAMILY-RELATED"/>
    <property type="match status" value="1"/>
</dbReference>
<evidence type="ECO:0000256" key="3">
    <source>
        <dbReference type="ARBA" id="ARBA00022737"/>
    </source>
</evidence>
<evidence type="ECO:0000256" key="2">
    <source>
        <dbReference type="ARBA" id="ARBA00022723"/>
    </source>
</evidence>
<sequence length="445" mass="51288">MEKEPCTEFKMESLESFEPLVNPIRQYRNRSKRTLKTGEEKLAEVLAKIASLQKSTEKTDGIDRTKVRTYNVKLRLRKSLLYKCFDCGSCFANPDFLELHEKSHAEQGKCDIDLRQEPGECAGEMNLKQNAWFVGDFGDEDEDDGDGEHHILQLDCTVEEGEDIFDITFDRTKCEKTYTMKYKVKKEPVGKCGHCSKPFYSVECLQQHELEHEKFLDIANIEPSINIIRSPRIEESTMTLDESFYDALEVSDILEHSSGMIDCSGEGRLASGAGIMLEYRIIPRRSVSGEKELVQVKDQTVGKLGCEEKERKDARMVNQSECQLLTVKQERDVIVKEEPVEEEQPPPPSGRMIKQEIKEEPMEEESTSHIERPEQQQQHNQHLNLQAKFACTSCSKRFRMRAALLVHERTHTGIKAYRCKHCTKSFISRGKLFMHSFAQHRKRAP</sequence>
<organism evidence="12 13">
    <name type="scientific">Anopheles epiroticus</name>
    <dbReference type="NCBI Taxonomy" id="199890"/>
    <lineage>
        <taxon>Eukaryota</taxon>
        <taxon>Metazoa</taxon>
        <taxon>Ecdysozoa</taxon>
        <taxon>Arthropoda</taxon>
        <taxon>Hexapoda</taxon>
        <taxon>Insecta</taxon>
        <taxon>Pterygota</taxon>
        <taxon>Neoptera</taxon>
        <taxon>Endopterygota</taxon>
        <taxon>Diptera</taxon>
        <taxon>Nematocera</taxon>
        <taxon>Culicoidea</taxon>
        <taxon>Culicidae</taxon>
        <taxon>Anophelinae</taxon>
        <taxon>Anopheles</taxon>
    </lineage>
</organism>
<protein>
    <recommendedName>
        <fullName evidence="11">C2H2-type domain-containing protein</fullName>
    </recommendedName>
</protein>
<accession>A0A182PCP3</accession>
<evidence type="ECO:0000256" key="5">
    <source>
        <dbReference type="ARBA" id="ARBA00022833"/>
    </source>
</evidence>
<keyword evidence="7" id="KW-0238">DNA-binding</keyword>
<dbReference type="VEuPathDB" id="VectorBase:AEPI004698"/>
<evidence type="ECO:0000256" key="6">
    <source>
        <dbReference type="ARBA" id="ARBA00023015"/>
    </source>
</evidence>
<dbReference type="PROSITE" id="PS50157">
    <property type="entry name" value="ZINC_FINGER_C2H2_2"/>
    <property type="match status" value="3"/>
</dbReference>
<keyword evidence="8" id="KW-0804">Transcription</keyword>